<proteinExistence type="predicted"/>
<reference evidence="1 2" key="1">
    <citation type="submission" date="2016-10" db="EMBL/GenBank/DDBJ databases">
        <authorList>
            <person name="de Groot N.N."/>
        </authorList>
    </citation>
    <scope>NUCLEOTIDE SEQUENCE [LARGE SCALE GENOMIC DNA]</scope>
    <source>
        <strain evidence="1 2">M79</strain>
    </source>
</reference>
<name>A0A178BII5_9LACT</name>
<evidence type="ECO:0000313" key="2">
    <source>
        <dbReference type="Proteomes" id="UP000181969"/>
    </source>
</evidence>
<dbReference type="EMBL" id="FOTJ01000004">
    <property type="protein sequence ID" value="SFL29923.1"/>
    <property type="molecule type" value="Genomic_DNA"/>
</dbReference>
<sequence length="66" mass="7271">MDDRIRISSTWLVIIAVGLVLFSYGAHSHKLFLEGLGAIASVGALFCGLSGVVIRLIRRKRGQRFK</sequence>
<dbReference type="AlphaFoldDB" id="A0A178BII5"/>
<accession>A0A178BII5</accession>
<evidence type="ECO:0000313" key="1">
    <source>
        <dbReference type="EMBL" id="SFL29923.1"/>
    </source>
</evidence>
<protein>
    <submittedName>
        <fullName evidence="1">Uncharacterized protein</fullName>
    </submittedName>
</protein>
<dbReference type="Proteomes" id="UP000181969">
    <property type="component" value="Unassembled WGS sequence"/>
</dbReference>
<dbReference type="PATRIC" id="fig|1363.32.peg.1463"/>
<organism evidence="1 2">
    <name type="scientific">Lactococcus garvieae</name>
    <dbReference type="NCBI Taxonomy" id="1363"/>
    <lineage>
        <taxon>Bacteria</taxon>
        <taxon>Bacillati</taxon>
        <taxon>Bacillota</taxon>
        <taxon>Bacilli</taxon>
        <taxon>Lactobacillales</taxon>
        <taxon>Streptococcaceae</taxon>
        <taxon>Lactococcus</taxon>
    </lineage>
</organism>
<dbReference type="RefSeq" id="WP_016170957.1">
    <property type="nucleotide sequence ID" value="NZ_CP094882.1"/>
</dbReference>
<dbReference type="OrthoDB" id="2243087at2"/>
<gene>
    <name evidence="1" type="ORF">SAMN05216438_10477</name>
</gene>